<proteinExistence type="predicted"/>
<organism evidence="2 3">
    <name type="scientific">Arenimonas caeni</name>
    <dbReference type="NCBI Taxonomy" id="2058085"/>
    <lineage>
        <taxon>Bacteria</taxon>
        <taxon>Pseudomonadati</taxon>
        <taxon>Pseudomonadota</taxon>
        <taxon>Gammaproteobacteria</taxon>
        <taxon>Lysobacterales</taxon>
        <taxon>Lysobacteraceae</taxon>
        <taxon>Arenimonas</taxon>
    </lineage>
</organism>
<evidence type="ECO:0000256" key="1">
    <source>
        <dbReference type="SAM" id="SignalP"/>
    </source>
</evidence>
<dbReference type="AlphaFoldDB" id="A0A2P6M613"/>
<dbReference type="Proteomes" id="UP000241736">
    <property type="component" value="Unassembled WGS sequence"/>
</dbReference>
<keyword evidence="3" id="KW-1185">Reference proteome</keyword>
<feature type="chain" id="PRO_5015103844" description="Secreted protein" evidence="1">
    <location>
        <begin position="27"/>
        <end position="86"/>
    </location>
</feature>
<name>A0A2P6M613_9GAMM</name>
<dbReference type="EMBL" id="PVLF01000027">
    <property type="protein sequence ID" value="PRH81369.1"/>
    <property type="molecule type" value="Genomic_DNA"/>
</dbReference>
<comment type="caution">
    <text evidence="2">The sequence shown here is derived from an EMBL/GenBank/DDBJ whole genome shotgun (WGS) entry which is preliminary data.</text>
</comment>
<keyword evidence="1" id="KW-0732">Signal</keyword>
<reference evidence="2 3" key="1">
    <citation type="submission" date="2018-03" db="EMBL/GenBank/DDBJ databases">
        <title>Arenimonas caeni sp. nov., isolated from activated sludge.</title>
        <authorList>
            <person name="Liu H."/>
        </authorList>
    </citation>
    <scope>NUCLEOTIDE SEQUENCE [LARGE SCALE GENOMIC DNA]</scope>
    <source>
        <strain evidence="3">z29</strain>
    </source>
</reference>
<dbReference type="RefSeq" id="WP_106991466.1">
    <property type="nucleotide sequence ID" value="NZ_KZ679102.1"/>
</dbReference>
<evidence type="ECO:0000313" key="3">
    <source>
        <dbReference type="Proteomes" id="UP000241736"/>
    </source>
</evidence>
<evidence type="ECO:0008006" key="4">
    <source>
        <dbReference type="Google" id="ProtNLM"/>
    </source>
</evidence>
<feature type="signal peptide" evidence="1">
    <location>
        <begin position="1"/>
        <end position="26"/>
    </location>
</feature>
<sequence length="86" mass="9419">MHLKNLFRTACLSAAVLFGASALAPAGEGLVGTAQANTVCTLMYTYIDEYGVEWGVYRCGPGPGNVIERSCNRGCPWQVWDFREEQ</sequence>
<accession>A0A2P6M613</accession>
<protein>
    <recommendedName>
        <fullName evidence="4">Secreted protein</fullName>
    </recommendedName>
</protein>
<gene>
    <name evidence="2" type="ORF">C6N40_13035</name>
</gene>
<evidence type="ECO:0000313" key="2">
    <source>
        <dbReference type="EMBL" id="PRH81369.1"/>
    </source>
</evidence>